<evidence type="ECO:0000256" key="1">
    <source>
        <dbReference type="ARBA" id="ARBA00004442"/>
    </source>
</evidence>
<feature type="domain" description="TonB-dependent receptor plug" evidence="6">
    <location>
        <begin position="223"/>
        <end position="345"/>
    </location>
</feature>
<keyword evidence="8" id="KW-1185">Reference proteome</keyword>
<name>A0A2U2PE50_9SPHI</name>
<evidence type="ECO:0000313" key="7">
    <source>
        <dbReference type="EMBL" id="PWG79685.1"/>
    </source>
</evidence>
<dbReference type="Gene3D" id="2.170.130.10">
    <property type="entry name" value="TonB-dependent receptor, plug domain"/>
    <property type="match status" value="1"/>
</dbReference>
<evidence type="ECO:0000259" key="5">
    <source>
        <dbReference type="Pfam" id="PF07660"/>
    </source>
</evidence>
<evidence type="ECO:0000259" key="6">
    <source>
        <dbReference type="Pfam" id="PF07715"/>
    </source>
</evidence>
<evidence type="ECO:0000256" key="4">
    <source>
        <dbReference type="ARBA" id="ARBA00023237"/>
    </source>
</evidence>
<gene>
    <name evidence="7" type="ORF">DDR33_15940</name>
</gene>
<proteinExistence type="predicted"/>
<dbReference type="AlphaFoldDB" id="A0A2U2PE50"/>
<dbReference type="InterPro" id="IPR036942">
    <property type="entry name" value="Beta-barrel_TonB_sf"/>
</dbReference>
<dbReference type="Pfam" id="PF07660">
    <property type="entry name" value="STN"/>
    <property type="match status" value="1"/>
</dbReference>
<dbReference type="InterPro" id="IPR023997">
    <property type="entry name" value="TonB-dep_OMP_SusC/RagA_CS"/>
</dbReference>
<dbReference type="Pfam" id="PF13715">
    <property type="entry name" value="CarbopepD_reg_2"/>
    <property type="match status" value="1"/>
</dbReference>
<dbReference type="InterPro" id="IPR023996">
    <property type="entry name" value="TonB-dep_OMP_SusC/RagA"/>
</dbReference>
<dbReference type="EMBL" id="QEAS01000013">
    <property type="protein sequence ID" value="PWG79685.1"/>
    <property type="molecule type" value="Genomic_DNA"/>
</dbReference>
<evidence type="ECO:0000313" key="8">
    <source>
        <dbReference type="Proteomes" id="UP000245647"/>
    </source>
</evidence>
<dbReference type="NCBIfam" id="TIGR04057">
    <property type="entry name" value="SusC_RagA_signa"/>
    <property type="match status" value="1"/>
</dbReference>
<feature type="domain" description="Secretin/TonB short N-terminal" evidence="5">
    <location>
        <begin position="63"/>
        <end position="113"/>
    </location>
</feature>
<dbReference type="Gene3D" id="2.60.40.1120">
    <property type="entry name" value="Carboxypeptidase-like, regulatory domain"/>
    <property type="match status" value="1"/>
</dbReference>
<dbReference type="GO" id="GO:0009279">
    <property type="term" value="C:cell outer membrane"/>
    <property type="evidence" value="ECO:0007669"/>
    <property type="project" value="UniProtKB-SubCell"/>
</dbReference>
<dbReference type="Gene3D" id="2.40.170.20">
    <property type="entry name" value="TonB-dependent receptor, beta-barrel domain"/>
    <property type="match status" value="1"/>
</dbReference>
<dbReference type="InterPro" id="IPR012910">
    <property type="entry name" value="Plug_dom"/>
</dbReference>
<keyword evidence="2" id="KW-0813">Transport</keyword>
<protein>
    <submittedName>
        <fullName evidence="7">SusC/RagA family TonB-linked outer membrane protein</fullName>
    </submittedName>
</protein>
<dbReference type="NCBIfam" id="TIGR04056">
    <property type="entry name" value="OMP_RagA_SusC"/>
    <property type="match status" value="1"/>
</dbReference>
<evidence type="ECO:0000256" key="2">
    <source>
        <dbReference type="ARBA" id="ARBA00022448"/>
    </source>
</evidence>
<dbReference type="Pfam" id="PF07715">
    <property type="entry name" value="Plug"/>
    <property type="match status" value="1"/>
</dbReference>
<dbReference type="SUPFAM" id="SSF49464">
    <property type="entry name" value="Carboxypeptidase regulatory domain-like"/>
    <property type="match status" value="1"/>
</dbReference>
<keyword evidence="4" id="KW-0998">Cell outer membrane</keyword>
<dbReference type="OrthoDB" id="1094723at2"/>
<dbReference type="InterPro" id="IPR008969">
    <property type="entry name" value="CarboxyPept-like_regulatory"/>
</dbReference>
<evidence type="ECO:0000256" key="3">
    <source>
        <dbReference type="ARBA" id="ARBA00023136"/>
    </source>
</evidence>
<sequence>MAVRHFFGRLFPQKLLIVMKLTTLLLIVGLAQLSARGYSQITLKEKNASFEKVLSSIEKQSGYVFLYDEEQLKLGKISISVNNASIKETLEKCFKDMPVTYQIIDRNITLKRKEQSFSDALKKFFVMSVNVTGTVSDSAGHPLPGVTVKLKGSKIVTLTNASGMFSLTGIPEDGVLVFSSVGMVEVEQSVQGRRTINVTLKRKSVDLDVTVITGIYERKGESYTGSALTVKNADLRKVGNANLFQALKNISPSLFIDNFSMGSNPNTLPDMQLRGTSSFPGVSQDAAGLKGNYLKNPNEPLFILDGFETTAERVFDLDINRIETVTILKDAASKALYGSKAANGVIVIETKKLAGSKALVTYNSSLDLELPDLSSYHLTNARQKIEAERIDGMYTAQSPSESAYQLDQLYNSRLKLAMEGLDTYWLAKPLQDGIGQKHTITVELGGAQSLSVIGDLSYRDVTGAMSGSHRKNISGDVSAAYRVKNLLFRNIVSATSNNNSESPYGTFDEYARMNPYWRAENVDGTIPYYAEIGPTGVRYTNPLYNSTLNSTITSGYFNFTNNFYLEWTALPGLKATTRLGIDVKNSDADEFYPAAHTMFENYVGEDVLRKGSYMVNNGKSRYVSGDFNVNYSKQKDKNFFFANAGFNISQRNFNELIYKVEGFSSDQMEDVRFGRGYALDSRPVGTDGIIRDLGFLAVFSYMYDNRFLTDLTFRGTASSQFGTDRRWAPFWSVGLGWNLHHESFLRNSDFVKQLKLRGSVGSTGNQNFPTNASLATYGYYLDSRYQGFSGSYILNMANPGLQWESKFDYDAGFDANLGGLSLKFDYYKSYTKNLVTDITIPYSTGFNSVKDNLGKVMNTGVELYASYRVWSRGQNFVNLNLGVETNRNKIVELSNSMKSFNERMDELAANRSTSTPVKRYVDGMSMNAIWAVPSLGIDPSTGNEIYVDRNGNTTYIWNANDMIVAGNSLPDYQGTVGFSAEYKGIGLNVTGRYLGGGQMYNQTLVDMVENVDMNYNVDERVLTGRWLVPGQHALYKRLGTYTADTDGDNISEVYDEKTRATTRFVQNRNEFTLSALNVYYLFNRDFVKRLGMQRLKLGFNMNEVATFSSIKIERGTQYPFARTLSFSLSATF</sequence>
<dbReference type="InterPro" id="IPR011662">
    <property type="entry name" value="Secretin/TonB_short_N"/>
</dbReference>
<organism evidence="7 8">
    <name type="scientific">Pararcticibacter amylolyticus</name>
    <dbReference type="NCBI Taxonomy" id="2173175"/>
    <lineage>
        <taxon>Bacteria</taxon>
        <taxon>Pseudomonadati</taxon>
        <taxon>Bacteroidota</taxon>
        <taxon>Sphingobacteriia</taxon>
        <taxon>Sphingobacteriales</taxon>
        <taxon>Sphingobacteriaceae</taxon>
        <taxon>Pararcticibacter</taxon>
    </lineage>
</organism>
<comment type="subcellular location">
    <subcellularLocation>
        <location evidence="1">Cell outer membrane</location>
    </subcellularLocation>
</comment>
<accession>A0A2U2PE50</accession>
<dbReference type="InterPro" id="IPR037066">
    <property type="entry name" value="Plug_dom_sf"/>
</dbReference>
<keyword evidence="3" id="KW-0472">Membrane</keyword>
<dbReference type="Proteomes" id="UP000245647">
    <property type="component" value="Unassembled WGS sequence"/>
</dbReference>
<comment type="caution">
    <text evidence="7">The sequence shown here is derived from an EMBL/GenBank/DDBJ whole genome shotgun (WGS) entry which is preliminary data.</text>
</comment>
<reference evidence="7 8" key="1">
    <citation type="submission" date="2018-04" db="EMBL/GenBank/DDBJ databases">
        <title>Pedobacter chongqingensis sp. nov., isolated from a rottenly hemp rope.</title>
        <authorList>
            <person name="Cai Y."/>
        </authorList>
    </citation>
    <scope>NUCLEOTIDE SEQUENCE [LARGE SCALE GENOMIC DNA]</scope>
    <source>
        <strain evidence="7 8">FJ4-8</strain>
    </source>
</reference>
<dbReference type="SUPFAM" id="SSF56935">
    <property type="entry name" value="Porins"/>
    <property type="match status" value="1"/>
</dbReference>